<evidence type="ECO:0008006" key="3">
    <source>
        <dbReference type="Google" id="ProtNLM"/>
    </source>
</evidence>
<dbReference type="GO" id="GO:0009159">
    <property type="term" value="P:deoxyribonucleoside monophosphate catabolic process"/>
    <property type="evidence" value="ECO:0007669"/>
    <property type="project" value="TreeGrafter"/>
</dbReference>
<proteinExistence type="predicted"/>
<dbReference type="OrthoDB" id="269441at2759"/>
<protein>
    <recommendedName>
        <fullName evidence="3">Nucleoside 2-deoxyribosyltransferase</fullName>
    </recommendedName>
</protein>
<comment type="caution">
    <text evidence="1">The sequence shown here is derived from an EMBL/GenBank/DDBJ whole genome shotgun (WGS) entry which is preliminary data.</text>
</comment>
<evidence type="ECO:0000313" key="1">
    <source>
        <dbReference type="EMBL" id="KAF4620154.1"/>
    </source>
</evidence>
<name>A0A8H4R0H4_9HELO</name>
<keyword evidence="2" id="KW-1185">Reference proteome</keyword>
<dbReference type="InterPro" id="IPR051239">
    <property type="entry name" value="2'-dNMP_N-hydrolase"/>
</dbReference>
<accession>A0A8H4R0H4</accession>
<gene>
    <name evidence="1" type="ORF">G7Y89_g14670</name>
</gene>
<dbReference type="Gene3D" id="3.40.50.450">
    <property type="match status" value="1"/>
</dbReference>
<dbReference type="AlphaFoldDB" id="A0A8H4R0H4"/>
<dbReference type="Pfam" id="PF05014">
    <property type="entry name" value="Nuc_deoxyrib_tr"/>
    <property type="match status" value="1"/>
</dbReference>
<sequence length="120" mass="12589">MAESTKEPTSTPTTSQPKIYLAGPDVFLPNAVAHGAHLKTLCAAQNAHGLFPLDKTLTSHPPNSYSLAHAIREANMNLIKESDAVLANMTPFRGPSMDVGTAYEMGAASALGEDCCGVYA</sequence>
<dbReference type="GO" id="GO:0070694">
    <property type="term" value="F:5-hydroxymethyl-dUMP N-hydrolase activity"/>
    <property type="evidence" value="ECO:0007669"/>
    <property type="project" value="TreeGrafter"/>
</dbReference>
<dbReference type="InterPro" id="IPR007710">
    <property type="entry name" value="Nucleoside_deoxyribTrfase"/>
</dbReference>
<dbReference type="PANTHER" id="PTHR15364">
    <property type="entry name" value="2'-DEOXYNUCLEOSIDE 5'-PHOSPHATE N-HYDROLASE 1"/>
    <property type="match status" value="1"/>
</dbReference>
<evidence type="ECO:0000313" key="2">
    <source>
        <dbReference type="Proteomes" id="UP000566819"/>
    </source>
</evidence>
<dbReference type="PANTHER" id="PTHR15364:SF0">
    <property type="entry name" value="2'-DEOXYNUCLEOSIDE 5'-PHOSPHATE N-HYDROLASE 1"/>
    <property type="match status" value="1"/>
</dbReference>
<dbReference type="SUPFAM" id="SSF52309">
    <property type="entry name" value="N-(deoxy)ribosyltransferase-like"/>
    <property type="match status" value="1"/>
</dbReference>
<reference evidence="1 2" key="1">
    <citation type="submission" date="2020-03" db="EMBL/GenBank/DDBJ databases">
        <title>Draft Genome Sequence of Cudoniella acicularis.</title>
        <authorList>
            <person name="Buettner E."/>
            <person name="Kellner H."/>
        </authorList>
    </citation>
    <scope>NUCLEOTIDE SEQUENCE [LARGE SCALE GENOMIC DNA]</scope>
    <source>
        <strain evidence="1 2">DSM 108380</strain>
    </source>
</reference>
<dbReference type="EMBL" id="JAAMPI010002002">
    <property type="protein sequence ID" value="KAF4620154.1"/>
    <property type="molecule type" value="Genomic_DNA"/>
</dbReference>
<organism evidence="1 2">
    <name type="scientific">Cudoniella acicularis</name>
    <dbReference type="NCBI Taxonomy" id="354080"/>
    <lineage>
        <taxon>Eukaryota</taxon>
        <taxon>Fungi</taxon>
        <taxon>Dikarya</taxon>
        <taxon>Ascomycota</taxon>
        <taxon>Pezizomycotina</taxon>
        <taxon>Leotiomycetes</taxon>
        <taxon>Helotiales</taxon>
        <taxon>Tricladiaceae</taxon>
        <taxon>Cudoniella</taxon>
    </lineage>
</organism>
<dbReference type="Proteomes" id="UP000566819">
    <property type="component" value="Unassembled WGS sequence"/>
</dbReference>